<organism evidence="1 2">
    <name type="scientific">Solanum commersonii</name>
    <name type="common">Commerson's wild potato</name>
    <name type="synonym">Commerson's nightshade</name>
    <dbReference type="NCBI Taxonomy" id="4109"/>
    <lineage>
        <taxon>Eukaryota</taxon>
        <taxon>Viridiplantae</taxon>
        <taxon>Streptophyta</taxon>
        <taxon>Embryophyta</taxon>
        <taxon>Tracheophyta</taxon>
        <taxon>Spermatophyta</taxon>
        <taxon>Magnoliopsida</taxon>
        <taxon>eudicotyledons</taxon>
        <taxon>Gunneridae</taxon>
        <taxon>Pentapetalae</taxon>
        <taxon>asterids</taxon>
        <taxon>lamiids</taxon>
        <taxon>Solanales</taxon>
        <taxon>Solanaceae</taxon>
        <taxon>Solanoideae</taxon>
        <taxon>Solaneae</taxon>
        <taxon>Solanum</taxon>
    </lineage>
</organism>
<comment type="caution">
    <text evidence="1">The sequence shown here is derived from an EMBL/GenBank/DDBJ whole genome shotgun (WGS) entry which is preliminary data.</text>
</comment>
<evidence type="ECO:0000313" key="2">
    <source>
        <dbReference type="Proteomes" id="UP000824120"/>
    </source>
</evidence>
<name>A0A9J5VYS4_SOLCO</name>
<reference evidence="1" key="1">
    <citation type="submission" date="2020-09" db="EMBL/GenBank/DDBJ databases">
        <title>De no assembly of potato wild relative species, Solanum commersonii.</title>
        <authorList>
            <person name="Cho K."/>
        </authorList>
    </citation>
    <scope>NUCLEOTIDE SEQUENCE</scope>
    <source>
        <strain evidence="1">LZ3.2</strain>
        <tissue evidence="1">Leaf</tissue>
    </source>
</reference>
<protein>
    <submittedName>
        <fullName evidence="1">Uncharacterized protein</fullName>
    </submittedName>
</protein>
<feature type="non-terminal residue" evidence="1">
    <location>
        <position position="115"/>
    </location>
</feature>
<dbReference type="AlphaFoldDB" id="A0A9J5VYS4"/>
<evidence type="ECO:0000313" key="1">
    <source>
        <dbReference type="EMBL" id="KAG5568308.1"/>
    </source>
</evidence>
<keyword evidence="2" id="KW-1185">Reference proteome</keyword>
<dbReference type="OrthoDB" id="1744944at2759"/>
<accession>A0A9J5VYS4</accession>
<gene>
    <name evidence="1" type="ORF">H5410_064677</name>
</gene>
<dbReference type="Proteomes" id="UP000824120">
    <property type="component" value="Unassembled WGS sequence"/>
</dbReference>
<sequence length="115" mass="13379">RGTTLHEHSLKNVEVELPVATYIVKEYEEQVSAVQRRRLLQTILEDNQCVNKAKSHFMIPTYAIMETIERIKEITGFFQQDSPITYLGYPLYIGGQRIIYYSDLVAKVVKRISGW</sequence>
<dbReference type="EMBL" id="JACXVP010000169">
    <property type="protein sequence ID" value="KAG5568308.1"/>
    <property type="molecule type" value="Genomic_DNA"/>
</dbReference>
<proteinExistence type="predicted"/>